<dbReference type="Pfam" id="PF01926">
    <property type="entry name" value="MMR_HSR1"/>
    <property type="match status" value="1"/>
</dbReference>
<sequence length="425" mass="49186">MSNSWSTSNNDVVVGVVGVTGSGKSSFIKRVTQCADILVGEGLESMTQDIAQYKIQHKGVLYTLVDTPGFDDSVREDEDVFHELAEWMEKSYRAGQRLNGLIYLHPIISSRERGSEIRNLRMFKKVCGGNNFSNVILGLTFCDQEERAVIARRQKQLVETPEWWGDMIAKGSRVEHLSLEPDACLELLSRFAPTSTSGAHNQKMTLQIQSEIVEQGVSVDDTEAAQVVVHKHELEAIRERERRELSQLHIDFEARMNAASIKYRQQMEIMMQKQASIRRRQQDFENTLKLQDQLREELERKARLALQEERSKEEAQANEMKQLEELLQKTRIANQQVERRIRTQNEWVSLRPRLVKRWKTFQLEWALLQDWEKLGRYKQNHMTWVKTDGSGADPSSEFMGAFCDGCLKSYRSSEQYHRTFSHAVS</sequence>
<keyword evidence="1" id="KW-0175">Coiled coil</keyword>
<keyword evidence="4" id="KW-1185">Reference proteome</keyword>
<dbReference type="CDD" id="cd00882">
    <property type="entry name" value="Ras_like_GTPase"/>
    <property type="match status" value="1"/>
</dbReference>
<evidence type="ECO:0000259" key="2">
    <source>
        <dbReference type="Pfam" id="PF01926"/>
    </source>
</evidence>
<organism evidence="3 4">
    <name type="scientific">Lophiotrema nucula</name>
    <dbReference type="NCBI Taxonomy" id="690887"/>
    <lineage>
        <taxon>Eukaryota</taxon>
        <taxon>Fungi</taxon>
        <taxon>Dikarya</taxon>
        <taxon>Ascomycota</taxon>
        <taxon>Pezizomycotina</taxon>
        <taxon>Dothideomycetes</taxon>
        <taxon>Pleosporomycetidae</taxon>
        <taxon>Pleosporales</taxon>
        <taxon>Lophiotremataceae</taxon>
        <taxon>Lophiotrema</taxon>
    </lineage>
</organism>
<dbReference type="InterPro" id="IPR027417">
    <property type="entry name" value="P-loop_NTPase"/>
</dbReference>
<dbReference type="GO" id="GO:0016787">
    <property type="term" value="F:hydrolase activity"/>
    <property type="evidence" value="ECO:0007669"/>
    <property type="project" value="UniProtKB-KW"/>
</dbReference>
<keyword evidence="3" id="KW-0378">Hydrolase</keyword>
<feature type="domain" description="G" evidence="2">
    <location>
        <begin position="14"/>
        <end position="104"/>
    </location>
</feature>
<protein>
    <submittedName>
        <fullName evidence="3">P-loop containing nucleoside triphosphate hydrolase protein</fullName>
    </submittedName>
</protein>
<dbReference type="Gene3D" id="3.40.50.300">
    <property type="entry name" value="P-loop containing nucleotide triphosphate hydrolases"/>
    <property type="match status" value="1"/>
</dbReference>
<proteinExistence type="predicted"/>
<evidence type="ECO:0000313" key="4">
    <source>
        <dbReference type="Proteomes" id="UP000799770"/>
    </source>
</evidence>
<dbReference type="SUPFAM" id="SSF52540">
    <property type="entry name" value="P-loop containing nucleoside triphosphate hydrolases"/>
    <property type="match status" value="1"/>
</dbReference>
<name>A0A6A5YKQ4_9PLEO</name>
<feature type="coiled-coil region" evidence="1">
    <location>
        <begin position="281"/>
        <end position="340"/>
    </location>
</feature>
<dbReference type="EMBL" id="ML977352">
    <property type="protein sequence ID" value="KAF2107742.1"/>
    <property type="molecule type" value="Genomic_DNA"/>
</dbReference>
<dbReference type="Proteomes" id="UP000799770">
    <property type="component" value="Unassembled WGS sequence"/>
</dbReference>
<accession>A0A6A5YKQ4</accession>
<evidence type="ECO:0000256" key="1">
    <source>
        <dbReference type="SAM" id="Coils"/>
    </source>
</evidence>
<reference evidence="3" key="1">
    <citation type="journal article" date="2020" name="Stud. Mycol.">
        <title>101 Dothideomycetes genomes: a test case for predicting lifestyles and emergence of pathogens.</title>
        <authorList>
            <person name="Haridas S."/>
            <person name="Albert R."/>
            <person name="Binder M."/>
            <person name="Bloem J."/>
            <person name="Labutti K."/>
            <person name="Salamov A."/>
            <person name="Andreopoulos B."/>
            <person name="Baker S."/>
            <person name="Barry K."/>
            <person name="Bills G."/>
            <person name="Bluhm B."/>
            <person name="Cannon C."/>
            <person name="Castanera R."/>
            <person name="Culley D."/>
            <person name="Daum C."/>
            <person name="Ezra D."/>
            <person name="Gonzalez J."/>
            <person name="Henrissat B."/>
            <person name="Kuo A."/>
            <person name="Liang C."/>
            <person name="Lipzen A."/>
            <person name="Lutzoni F."/>
            <person name="Magnuson J."/>
            <person name="Mondo S."/>
            <person name="Nolan M."/>
            <person name="Ohm R."/>
            <person name="Pangilinan J."/>
            <person name="Park H.-J."/>
            <person name="Ramirez L."/>
            <person name="Alfaro M."/>
            <person name="Sun H."/>
            <person name="Tritt A."/>
            <person name="Yoshinaga Y."/>
            <person name="Zwiers L.-H."/>
            <person name="Turgeon B."/>
            <person name="Goodwin S."/>
            <person name="Spatafora J."/>
            <person name="Crous P."/>
            <person name="Grigoriev I."/>
        </authorList>
    </citation>
    <scope>NUCLEOTIDE SEQUENCE</scope>
    <source>
        <strain evidence="3">CBS 627.86</strain>
    </source>
</reference>
<dbReference type="AlphaFoldDB" id="A0A6A5YKQ4"/>
<gene>
    <name evidence="3" type="ORF">BDV96DRAFT_606290</name>
</gene>
<dbReference type="GO" id="GO:0005525">
    <property type="term" value="F:GTP binding"/>
    <property type="evidence" value="ECO:0007669"/>
    <property type="project" value="InterPro"/>
</dbReference>
<dbReference type="OrthoDB" id="8954335at2759"/>
<dbReference type="InterPro" id="IPR006073">
    <property type="entry name" value="GTP-bd"/>
</dbReference>
<evidence type="ECO:0000313" key="3">
    <source>
        <dbReference type="EMBL" id="KAF2107742.1"/>
    </source>
</evidence>